<keyword evidence="2" id="KW-1185">Reference proteome</keyword>
<organism evidence="1 2">
    <name type="scientific">Kitasatospora saccharophila</name>
    <dbReference type="NCBI Taxonomy" id="407973"/>
    <lineage>
        <taxon>Bacteria</taxon>
        <taxon>Bacillati</taxon>
        <taxon>Actinomycetota</taxon>
        <taxon>Actinomycetes</taxon>
        <taxon>Kitasatosporales</taxon>
        <taxon>Streptomycetaceae</taxon>
        <taxon>Kitasatospora</taxon>
    </lineage>
</organism>
<reference evidence="1 2" key="1">
    <citation type="journal article" date="2019" name="Int. J. Syst. Evol. Microbiol.">
        <title>The Global Catalogue of Microorganisms (GCM) 10K type strain sequencing project: providing services to taxonomists for standard genome sequencing and annotation.</title>
        <authorList>
            <consortium name="The Broad Institute Genomics Platform"/>
            <consortium name="The Broad Institute Genome Sequencing Center for Infectious Disease"/>
            <person name="Wu L."/>
            <person name="Ma J."/>
        </authorList>
    </citation>
    <scope>NUCLEOTIDE SEQUENCE [LARGE SCALE GENOMIC DNA]</scope>
    <source>
        <strain evidence="1 2">JCM 14559</strain>
    </source>
</reference>
<name>A0ABN2XIS2_9ACTN</name>
<accession>A0ABN2XIS2</accession>
<dbReference type="Proteomes" id="UP001500897">
    <property type="component" value="Unassembled WGS sequence"/>
</dbReference>
<gene>
    <name evidence="1" type="ORF">GCM10009759_55110</name>
</gene>
<proteinExistence type="predicted"/>
<protein>
    <submittedName>
        <fullName evidence="1">Uncharacterized protein</fullName>
    </submittedName>
</protein>
<evidence type="ECO:0000313" key="2">
    <source>
        <dbReference type="Proteomes" id="UP001500897"/>
    </source>
</evidence>
<dbReference type="RefSeq" id="WP_344555702.1">
    <property type="nucleotide sequence ID" value="NZ_BAAANS010000043.1"/>
</dbReference>
<sequence length="386" mass="39508">MAIISPPAWQQGGSYGARTDRLSVISGLLSYPGASGDEATPLRVRSGVKPSYQNQQLRVAAQGTPNMSVQVSAGFCYVENKDLAGYGAYTVVNDGPVNLPIAASSGSQYRKDTVVVQVLDAETLGTVNSGSLLVVQGPYAASAGATTRGTIPPNSVVLADVAVDAGVTSITAAKISDGRQFQVASGGIIPVTSTTLPDHPAPGQTYYLTDTDTFVYGTLAGTYTNLLQSAGASAIGQWQSKYKAGDTPRASTTTVSADPDLAGIPVVSGGVYRLQAVLFYSAHQDGDLRIQWTAPGTSTLRWHGHVLATGSTGTSGPAIYDAQQIATVYQPGGADATNTPILTALVNGTLVAGAAGTVGLTWAQAASHATATIMRQGSTVSLQRLA</sequence>
<comment type="caution">
    <text evidence="1">The sequence shown here is derived from an EMBL/GenBank/DDBJ whole genome shotgun (WGS) entry which is preliminary data.</text>
</comment>
<dbReference type="EMBL" id="BAAANS010000043">
    <property type="protein sequence ID" value="GAA2112410.1"/>
    <property type="molecule type" value="Genomic_DNA"/>
</dbReference>
<evidence type="ECO:0000313" key="1">
    <source>
        <dbReference type="EMBL" id="GAA2112410.1"/>
    </source>
</evidence>